<evidence type="ECO:0000256" key="4">
    <source>
        <dbReference type="PROSITE-ProRule" id="PRU00091"/>
    </source>
</evidence>
<accession>A0A1V9YB14</accession>
<dbReference type="InterPro" id="IPR017455">
    <property type="entry name" value="Znf_FYVE-rel"/>
</dbReference>
<dbReference type="Gene3D" id="3.30.40.10">
    <property type="entry name" value="Zinc/RING finger domain, C3HC4 (zinc finger)"/>
    <property type="match status" value="1"/>
</dbReference>
<dbReference type="InterPro" id="IPR000306">
    <property type="entry name" value="Znf_FYVE"/>
</dbReference>
<dbReference type="SUPFAM" id="SSF57903">
    <property type="entry name" value="FYVE/PHD zinc finger"/>
    <property type="match status" value="1"/>
</dbReference>
<dbReference type="PANTHER" id="PTHR43102:SF2">
    <property type="entry name" value="GAF DOMAIN-CONTAINING PROTEIN"/>
    <property type="match status" value="1"/>
</dbReference>
<dbReference type="PANTHER" id="PTHR43102">
    <property type="entry name" value="SLR1143 PROTEIN"/>
    <property type="match status" value="1"/>
</dbReference>
<feature type="compositionally biased region" description="Polar residues" evidence="5">
    <location>
        <begin position="393"/>
        <end position="417"/>
    </location>
</feature>
<dbReference type="InterPro" id="IPR011011">
    <property type="entry name" value="Znf_FYVE_PHD"/>
</dbReference>
<keyword evidence="2 4" id="KW-0863">Zinc-finger</keyword>
<dbReference type="CDD" id="cd00065">
    <property type="entry name" value="FYVE_like_SF"/>
    <property type="match status" value="1"/>
</dbReference>
<dbReference type="PROSITE" id="PS50178">
    <property type="entry name" value="ZF_FYVE"/>
    <property type="match status" value="1"/>
</dbReference>
<protein>
    <recommendedName>
        <fullName evidence="6">FYVE-type domain-containing protein</fullName>
    </recommendedName>
</protein>
<evidence type="ECO:0000256" key="2">
    <source>
        <dbReference type="ARBA" id="ARBA00022771"/>
    </source>
</evidence>
<feature type="region of interest" description="Disordered" evidence="5">
    <location>
        <begin position="365"/>
        <end position="419"/>
    </location>
</feature>
<feature type="domain" description="FYVE-type" evidence="6">
    <location>
        <begin position="293"/>
        <end position="359"/>
    </location>
</feature>
<dbReference type="OrthoDB" id="79330at2759"/>
<reference evidence="7 8" key="1">
    <citation type="journal article" date="2014" name="Genome Biol. Evol.">
        <title>The secreted proteins of Achlya hypogyna and Thraustotheca clavata identify the ancestral oomycete secretome and reveal gene acquisitions by horizontal gene transfer.</title>
        <authorList>
            <person name="Misner I."/>
            <person name="Blouin N."/>
            <person name="Leonard G."/>
            <person name="Richards T.A."/>
            <person name="Lane C.E."/>
        </authorList>
    </citation>
    <scope>NUCLEOTIDE SEQUENCE [LARGE SCALE GENOMIC DNA]</scope>
    <source>
        <strain evidence="7 8">ATCC 48635</strain>
    </source>
</reference>
<proteinExistence type="predicted"/>
<dbReference type="Pfam" id="PF01363">
    <property type="entry name" value="FYVE"/>
    <property type="match status" value="1"/>
</dbReference>
<evidence type="ECO:0000256" key="1">
    <source>
        <dbReference type="ARBA" id="ARBA00022723"/>
    </source>
</evidence>
<dbReference type="GO" id="GO:0008270">
    <property type="term" value="F:zinc ion binding"/>
    <property type="evidence" value="ECO:0007669"/>
    <property type="project" value="UniProtKB-KW"/>
</dbReference>
<keyword evidence="3" id="KW-0862">Zinc</keyword>
<dbReference type="EMBL" id="JNBR01002411">
    <property type="protein sequence ID" value="OQR82879.1"/>
    <property type="molecule type" value="Genomic_DNA"/>
</dbReference>
<evidence type="ECO:0000313" key="7">
    <source>
        <dbReference type="EMBL" id="OQR82879.1"/>
    </source>
</evidence>
<name>A0A1V9YB14_ACHHY</name>
<dbReference type="Proteomes" id="UP000243579">
    <property type="component" value="Unassembled WGS sequence"/>
</dbReference>
<dbReference type="STRING" id="1202772.A0A1V9YB14"/>
<keyword evidence="1" id="KW-0479">Metal-binding</keyword>
<comment type="caution">
    <text evidence="7">The sequence shown here is derived from an EMBL/GenBank/DDBJ whole genome shotgun (WGS) entry which is preliminary data.</text>
</comment>
<sequence length="578" mass="63261">MDFFKRRPKGVMATGGSQVNPAFAHRLQLLQHAPLDPAVRAELTTVAQNASAAFVAFCTSPKVASAFTYLGDPQRVQLYEGRVHERYVVKGVTTLPGTVHDVLSALAMHSTSSLVATMLQLFGKAFDQGMTLHSGEGRDDSGLCLHWLSLLAGKDMCDADAIDVVMASHTQYYEADPTDAMELVATPMYSPSVVAGSQVWESTDLLRSLAPLPSRRPTPRLRLRTSGFFVEKTVSDRGLCDQVVTVTFVLSLDPCPGVRSVERWLQGLVTMGAHELSRVARQGSVRLVPRAQWTRSNMCTQCTATFRLFRRRHHCRLCGGAVCGSCSCAVDLDYPVLGTGEIVRHATVRSCTRCAFESHTIAPRITASGRSHSEPQAMAASDPTPAGRRRVWSVQTPSQTPGHTPSQTPGHTPKTWTSFSRSSSSYIDFSDSECGTPVGLLPTPLRRTGSCNPIAEADDGRYKPLDRAERMRRRAKAAARPPIKLIADDLLEELLMTTTQSQDEDGIRLSQLDLSASPSEYPSLSSRGAVARLQEKQHERATGVVVDVGLEDALASKRYSERSEDMICLPTQRYERDL</sequence>
<evidence type="ECO:0000256" key="3">
    <source>
        <dbReference type="ARBA" id="ARBA00022833"/>
    </source>
</evidence>
<evidence type="ECO:0000313" key="8">
    <source>
        <dbReference type="Proteomes" id="UP000243579"/>
    </source>
</evidence>
<dbReference type="SMART" id="SM00064">
    <property type="entry name" value="FYVE"/>
    <property type="match status" value="1"/>
</dbReference>
<keyword evidence="8" id="KW-1185">Reference proteome</keyword>
<dbReference type="AlphaFoldDB" id="A0A1V9YB14"/>
<gene>
    <name evidence="7" type="ORF">ACHHYP_15374</name>
</gene>
<organism evidence="7 8">
    <name type="scientific">Achlya hypogyna</name>
    <name type="common">Oomycete</name>
    <name type="synonym">Protoachlya hypogyna</name>
    <dbReference type="NCBI Taxonomy" id="1202772"/>
    <lineage>
        <taxon>Eukaryota</taxon>
        <taxon>Sar</taxon>
        <taxon>Stramenopiles</taxon>
        <taxon>Oomycota</taxon>
        <taxon>Saprolegniomycetes</taxon>
        <taxon>Saprolegniales</taxon>
        <taxon>Achlyaceae</taxon>
        <taxon>Achlya</taxon>
    </lineage>
</organism>
<dbReference type="InterPro" id="IPR013083">
    <property type="entry name" value="Znf_RING/FYVE/PHD"/>
</dbReference>
<evidence type="ECO:0000256" key="5">
    <source>
        <dbReference type="SAM" id="MobiDB-lite"/>
    </source>
</evidence>
<evidence type="ECO:0000259" key="6">
    <source>
        <dbReference type="PROSITE" id="PS50178"/>
    </source>
</evidence>